<dbReference type="AlphaFoldDB" id="A0A167QB21"/>
<proteinExistence type="predicted"/>
<dbReference type="EMBL" id="KV440972">
    <property type="protein sequence ID" value="OAD79398.1"/>
    <property type="molecule type" value="Genomic_DNA"/>
</dbReference>
<reference evidence="2" key="1">
    <citation type="submission" date="2015-06" db="EMBL/GenBank/DDBJ databases">
        <title>Expansion of signal transduction pathways in fungi by whole-genome duplication.</title>
        <authorList>
            <consortium name="DOE Joint Genome Institute"/>
            <person name="Corrochano L.M."/>
            <person name="Kuo A."/>
            <person name="Marcet-Houben M."/>
            <person name="Polaino S."/>
            <person name="Salamov A."/>
            <person name="Villalobos J.M."/>
            <person name="Alvarez M.I."/>
            <person name="Avalos J."/>
            <person name="Benito E.P."/>
            <person name="Benoit I."/>
            <person name="Burger G."/>
            <person name="Camino L.P."/>
            <person name="Canovas D."/>
            <person name="Cerda-Olmedo E."/>
            <person name="Cheng J.-F."/>
            <person name="Dominguez A."/>
            <person name="Elias M."/>
            <person name="Eslava A.P."/>
            <person name="Glaser F."/>
            <person name="Grimwood J."/>
            <person name="Gutierrez G."/>
            <person name="Heitman J."/>
            <person name="Henrissat B."/>
            <person name="Iturriaga E.A."/>
            <person name="Lang B.F."/>
            <person name="Lavin J.L."/>
            <person name="Lee S."/>
            <person name="Li W."/>
            <person name="Lindquist E."/>
            <person name="Lopez-Garcia S."/>
            <person name="Luque E.M."/>
            <person name="Marcos A.T."/>
            <person name="Martin J."/>
            <person name="McCluskey K."/>
            <person name="Medina H.R."/>
            <person name="Miralles-Duran A."/>
            <person name="Miyazaki A."/>
            <person name="Munoz-Torres E."/>
            <person name="Oguiza J.A."/>
            <person name="Ohm R."/>
            <person name="Olmedo M."/>
            <person name="Orejas M."/>
            <person name="Ortiz-Castellanos L."/>
            <person name="Pisabarro A.G."/>
            <person name="Rodriguez-Romero J."/>
            <person name="Ruiz-Herrera J."/>
            <person name="Ruiz-Vazquez R."/>
            <person name="Sanz C."/>
            <person name="Schackwitz W."/>
            <person name="Schmutz J."/>
            <person name="Shahriari M."/>
            <person name="Shelest E."/>
            <person name="Silva-Franco F."/>
            <person name="Soanes D."/>
            <person name="Syed K."/>
            <person name="Tagua V.G."/>
            <person name="Talbot N.J."/>
            <person name="Thon M."/>
            <person name="De vries R.P."/>
            <person name="Wiebenga A."/>
            <person name="Yadav J.S."/>
            <person name="Braun E.L."/>
            <person name="Baker S."/>
            <person name="Garre V."/>
            <person name="Horwitz B."/>
            <person name="Torres-Martinez S."/>
            <person name="Idnurm A."/>
            <person name="Herrera-Estrella A."/>
            <person name="Gabaldon T."/>
            <person name="Grigoriev I.V."/>
        </authorList>
    </citation>
    <scope>NUCLEOTIDE SEQUENCE [LARGE SCALE GENOMIC DNA]</scope>
    <source>
        <strain evidence="2">NRRL 1555(-)</strain>
    </source>
</reference>
<dbReference type="Proteomes" id="UP000077315">
    <property type="component" value="Unassembled WGS sequence"/>
</dbReference>
<dbReference type="RefSeq" id="XP_018297438.1">
    <property type="nucleotide sequence ID" value="XM_018430222.1"/>
</dbReference>
<dbReference type="InParanoid" id="A0A167QB21"/>
<name>A0A167QB21_PHYB8</name>
<organism evidence="1 2">
    <name type="scientific">Phycomyces blakesleeanus (strain ATCC 8743b / DSM 1359 / FGSC 10004 / NBRC 33097 / NRRL 1555)</name>
    <dbReference type="NCBI Taxonomy" id="763407"/>
    <lineage>
        <taxon>Eukaryota</taxon>
        <taxon>Fungi</taxon>
        <taxon>Fungi incertae sedis</taxon>
        <taxon>Mucoromycota</taxon>
        <taxon>Mucoromycotina</taxon>
        <taxon>Mucoromycetes</taxon>
        <taxon>Mucorales</taxon>
        <taxon>Phycomycetaceae</taxon>
        <taxon>Phycomyces</taxon>
    </lineage>
</organism>
<dbReference type="GeneID" id="28991128"/>
<evidence type="ECO:0000313" key="1">
    <source>
        <dbReference type="EMBL" id="OAD79398.1"/>
    </source>
</evidence>
<dbReference type="VEuPathDB" id="FungiDB:PHYBLDRAFT_139429"/>
<evidence type="ECO:0000313" key="2">
    <source>
        <dbReference type="Proteomes" id="UP000077315"/>
    </source>
</evidence>
<sequence length="204" mass="24062">MNTTTLRDRTISYRDQSSVIVRRDKVMLEAMIFKHPKYRHGNIGGAWDEIVQKVNAIEFDDGKVGLSTIKDQYRARKNQERQMTDTNERHIKVDNLLYQLISLRARHEYIRPAYQQRQQAADPGEGFSTFWLEQTFVCMNSVMHVLKGFHGNLFNIVDRVGDNDVLLVIERLEQKFNERMTRLEEDLVTSQLRIEESIIRLFSQ</sequence>
<accession>A0A167QB21</accession>
<keyword evidence="2" id="KW-1185">Reference proteome</keyword>
<gene>
    <name evidence="1" type="ORF">PHYBLDRAFT_139429</name>
</gene>
<protein>
    <submittedName>
        <fullName evidence="1">Uncharacterized protein</fullName>
    </submittedName>
</protein>